<dbReference type="Proteomes" id="UP000005952">
    <property type="component" value="Chromosome"/>
</dbReference>
<evidence type="ECO:0000313" key="4">
    <source>
        <dbReference type="Proteomes" id="UP000005952"/>
    </source>
</evidence>
<dbReference type="HOGENOM" id="CLU_000445_69_11_5"/>
<accession>N0B142</accession>
<protein>
    <submittedName>
        <fullName evidence="3">Response regulator receiver protein</fullName>
    </submittedName>
</protein>
<evidence type="ECO:0000259" key="2">
    <source>
        <dbReference type="PROSITE" id="PS50110"/>
    </source>
</evidence>
<dbReference type="KEGG" id="hdt:HYPDE_27573"/>
<feature type="domain" description="Response regulatory" evidence="2">
    <location>
        <begin position="9"/>
        <end position="119"/>
    </location>
</feature>
<proteinExistence type="predicted"/>
<reference evidence="3 4" key="1">
    <citation type="journal article" date="2013" name="Genome Announc.">
        <title>Genome sequences for three denitrifying bacterial strains isolated from a uranium- and nitrate-contaminated subsurface environment.</title>
        <authorList>
            <person name="Venkatramanan R."/>
            <person name="Prakash O."/>
            <person name="Woyke T."/>
            <person name="Chain P."/>
            <person name="Goodwin L.A."/>
            <person name="Watson D."/>
            <person name="Brooks S."/>
            <person name="Kostka J.E."/>
            <person name="Green S.J."/>
        </authorList>
    </citation>
    <scope>NUCLEOTIDE SEQUENCE [LARGE SCALE GENOMIC DNA]</scope>
    <source>
        <strain evidence="3 4">1NES1</strain>
    </source>
</reference>
<organism evidence="3 4">
    <name type="scientific">Hyphomicrobium denitrificans 1NES1</name>
    <dbReference type="NCBI Taxonomy" id="670307"/>
    <lineage>
        <taxon>Bacteria</taxon>
        <taxon>Pseudomonadati</taxon>
        <taxon>Pseudomonadota</taxon>
        <taxon>Alphaproteobacteria</taxon>
        <taxon>Hyphomicrobiales</taxon>
        <taxon>Hyphomicrobiaceae</taxon>
        <taxon>Hyphomicrobium</taxon>
    </lineage>
</organism>
<evidence type="ECO:0000256" key="1">
    <source>
        <dbReference type="PROSITE-ProRule" id="PRU00169"/>
    </source>
</evidence>
<dbReference type="eggNOG" id="COG0784">
    <property type="taxonomic scope" value="Bacteria"/>
</dbReference>
<dbReference type="InterPro" id="IPR001789">
    <property type="entry name" value="Sig_transdc_resp-reg_receiver"/>
</dbReference>
<dbReference type="InterPro" id="IPR011006">
    <property type="entry name" value="CheY-like_superfamily"/>
</dbReference>
<keyword evidence="4" id="KW-1185">Reference proteome</keyword>
<feature type="modified residue" description="4-aspartylphosphate" evidence="1">
    <location>
        <position position="58"/>
    </location>
</feature>
<evidence type="ECO:0000313" key="3">
    <source>
        <dbReference type="EMBL" id="AGK57194.1"/>
    </source>
</evidence>
<dbReference type="AlphaFoldDB" id="N0B142"/>
<dbReference type="PROSITE" id="PS50110">
    <property type="entry name" value="RESPONSE_REGULATORY"/>
    <property type="match status" value="1"/>
</dbReference>
<sequence>MTAMLSGKRILVAEDNEWIAAGLVDAIIGCDGVALGPAQTTTAALALILELPDGAILDANLLDGPITPVARALCDKSVPLVIFTGLGLPPDLQRLHPDIVVILKPAPYETVIRAIAAHIRER</sequence>
<dbReference type="STRING" id="670307.HYPDE_27573"/>
<dbReference type="Gene3D" id="3.40.50.2300">
    <property type="match status" value="1"/>
</dbReference>
<gene>
    <name evidence="3" type="ORF">HYPDE_27573</name>
</gene>
<name>N0B142_9HYPH</name>
<dbReference type="EMBL" id="CP005587">
    <property type="protein sequence ID" value="AGK57194.1"/>
    <property type="molecule type" value="Genomic_DNA"/>
</dbReference>
<keyword evidence="1" id="KW-0597">Phosphoprotein</keyword>
<dbReference type="SUPFAM" id="SSF52172">
    <property type="entry name" value="CheY-like"/>
    <property type="match status" value="1"/>
</dbReference>
<dbReference type="GO" id="GO:0000160">
    <property type="term" value="P:phosphorelay signal transduction system"/>
    <property type="evidence" value="ECO:0007669"/>
    <property type="project" value="InterPro"/>
</dbReference>